<dbReference type="PROSITE" id="PS50089">
    <property type="entry name" value="ZF_RING_2"/>
    <property type="match status" value="1"/>
</dbReference>
<reference evidence="4 5" key="1">
    <citation type="journal article" date="2012" name="Genome Biol.">
        <title>Genome and low-iron response of an oceanic diatom adapted to chronic iron limitation.</title>
        <authorList>
            <person name="Lommer M."/>
            <person name="Specht M."/>
            <person name="Roy A.S."/>
            <person name="Kraemer L."/>
            <person name="Andreson R."/>
            <person name="Gutowska M.A."/>
            <person name="Wolf J."/>
            <person name="Bergner S.V."/>
            <person name="Schilhabel M.B."/>
            <person name="Klostermeier U.C."/>
            <person name="Beiko R.G."/>
            <person name="Rosenstiel P."/>
            <person name="Hippler M."/>
            <person name="Laroche J."/>
        </authorList>
    </citation>
    <scope>NUCLEOTIDE SEQUENCE [LARGE SCALE GENOMIC DNA]</scope>
    <source>
        <strain evidence="4 5">CCMP1005</strain>
    </source>
</reference>
<proteinExistence type="predicted"/>
<dbReference type="InterPro" id="IPR013083">
    <property type="entry name" value="Znf_RING/FYVE/PHD"/>
</dbReference>
<feature type="non-terminal residue" evidence="4">
    <location>
        <position position="1"/>
    </location>
</feature>
<gene>
    <name evidence="4" type="ORF">THAOC_04515</name>
</gene>
<protein>
    <recommendedName>
        <fullName evidence="3">RING-type domain-containing protein</fullName>
    </recommendedName>
</protein>
<dbReference type="InterPro" id="IPR001841">
    <property type="entry name" value="Znf_RING"/>
</dbReference>
<feature type="domain" description="RING-type" evidence="3">
    <location>
        <begin position="86"/>
        <end position="139"/>
    </location>
</feature>
<dbReference type="Proteomes" id="UP000266841">
    <property type="component" value="Unassembled WGS sequence"/>
</dbReference>
<keyword evidence="1" id="KW-0479">Metal-binding</keyword>
<evidence type="ECO:0000259" key="3">
    <source>
        <dbReference type="PROSITE" id="PS50089"/>
    </source>
</evidence>
<dbReference type="GO" id="GO:0008270">
    <property type="term" value="F:zinc ion binding"/>
    <property type="evidence" value="ECO:0007669"/>
    <property type="project" value="UniProtKB-KW"/>
</dbReference>
<name>K0T8C6_THAOC</name>
<keyword evidence="5" id="KW-1185">Reference proteome</keyword>
<dbReference type="AlphaFoldDB" id="K0T8C6"/>
<evidence type="ECO:0000313" key="5">
    <source>
        <dbReference type="Proteomes" id="UP000266841"/>
    </source>
</evidence>
<evidence type="ECO:0000256" key="1">
    <source>
        <dbReference type="PROSITE-ProRule" id="PRU00175"/>
    </source>
</evidence>
<evidence type="ECO:0000313" key="4">
    <source>
        <dbReference type="EMBL" id="EJK73840.1"/>
    </source>
</evidence>
<dbReference type="SUPFAM" id="SSF57850">
    <property type="entry name" value="RING/U-box"/>
    <property type="match status" value="1"/>
</dbReference>
<evidence type="ECO:0000256" key="2">
    <source>
        <dbReference type="SAM" id="MobiDB-lite"/>
    </source>
</evidence>
<organism evidence="4 5">
    <name type="scientific">Thalassiosira oceanica</name>
    <name type="common">Marine diatom</name>
    <dbReference type="NCBI Taxonomy" id="159749"/>
    <lineage>
        <taxon>Eukaryota</taxon>
        <taxon>Sar</taxon>
        <taxon>Stramenopiles</taxon>
        <taxon>Ochrophyta</taxon>
        <taxon>Bacillariophyta</taxon>
        <taxon>Coscinodiscophyceae</taxon>
        <taxon>Thalassiosirophycidae</taxon>
        <taxon>Thalassiosirales</taxon>
        <taxon>Thalassiosiraceae</taxon>
        <taxon>Thalassiosira</taxon>
    </lineage>
</organism>
<keyword evidence="1" id="KW-0862">Zinc</keyword>
<comment type="caution">
    <text evidence="4">The sequence shown here is derived from an EMBL/GenBank/DDBJ whole genome shotgun (WGS) entry which is preliminary data.</text>
</comment>
<accession>K0T8C6</accession>
<feature type="region of interest" description="Disordered" evidence="2">
    <location>
        <begin position="1"/>
        <end position="22"/>
    </location>
</feature>
<keyword evidence="1" id="KW-0863">Zinc-finger</keyword>
<dbReference type="EMBL" id="AGNL01004166">
    <property type="protein sequence ID" value="EJK73840.1"/>
    <property type="molecule type" value="Genomic_DNA"/>
</dbReference>
<dbReference type="OrthoDB" id="202881at2759"/>
<sequence length="492" mass="55362">RLRLGRLAPTGPQLPPTAPTGLGLAGGAVIRPKQKGEPCSGEPCSLVSPEQSTCSCGGYSRDMSMSREAREAEAWVDPASDGSNLCPLCCEADLSSPSLRVISLSCNHTSCAPCMLTWVEKQECNGGPPSSLPGCPFCRAEICKDDAHCILGRPYQPKQPTITETLVNEAEIDDLTRDWLDEHTMLCQGCGSRIEKESGEFSSTRVPSRGTTRLPRTPIRSLMHSIGCDLIECLCGWRFCYKCGQPGGTCGCNFGHGFLETEGWTSAAPLRDPNGVVNLRQCMHRKKIRREREQRCNAVEIELQRWDNPSEKTSNLCTWNGSRVSSSPVNSWLFLRGERAQARALRQLIDRDGVASKRRRIRSGKEYEDFERWENEHDLASIWLFLPSRVGLQMLQNMKSSLRRRYQRRGYDEHLVEDPGIDNFIHSGAWLFHCVARDETIAHLHRLHEHSRNGYDVADDREYAHWMQIDEYGSPSKMDEYNLGNILALFSE</sequence>
<dbReference type="Gene3D" id="3.30.40.10">
    <property type="entry name" value="Zinc/RING finger domain, C3HC4 (zinc finger)"/>
    <property type="match status" value="1"/>
</dbReference>
<dbReference type="SMART" id="SM00184">
    <property type="entry name" value="RING"/>
    <property type="match status" value="1"/>
</dbReference>